<feature type="domain" description="DUF7703" evidence="3">
    <location>
        <begin position="27"/>
        <end position="258"/>
    </location>
</feature>
<dbReference type="PANTHER" id="PTHR37013:SF3">
    <property type="entry name" value="INTEGRAL MEMBRANE PROTEIN (AFU_ORTHOLOGUE AFUA_1G05950)"/>
    <property type="match status" value="1"/>
</dbReference>
<evidence type="ECO:0000259" key="3">
    <source>
        <dbReference type="Pfam" id="PF24802"/>
    </source>
</evidence>
<evidence type="ECO:0000256" key="1">
    <source>
        <dbReference type="SAM" id="MobiDB-lite"/>
    </source>
</evidence>
<dbReference type="Pfam" id="PF24802">
    <property type="entry name" value="DUF7703"/>
    <property type="match status" value="1"/>
</dbReference>
<feature type="transmembrane region" description="Helical" evidence="2">
    <location>
        <begin position="27"/>
        <end position="50"/>
    </location>
</feature>
<dbReference type="VEuPathDB" id="FungiDB:ASPGLDRAFT_115992"/>
<protein>
    <recommendedName>
        <fullName evidence="3">DUF7703 domain-containing protein</fullName>
    </recommendedName>
</protein>
<name>A0A1L9W0I5_ASPGL</name>
<sequence length="430" mass="48823">MSNDTFIDPGQGITGGLADGPWEIKTVLATLAAVAWYNALELIVLVFVTFREYHGLYFWSLLVSASVGLVPYSLGFLLKFFEVWSAWLSASFITVGWYCMVTGQSVVLYSRLHLVMRNQRVLRRVLIMICVNVFILHIPTTVLTYGSNIAPKEDQHPYMRGYNAMEKIQMTGFCIQEFIISGLYIWETTKLLRLDPDRSKHKVMYQLIIINLIIIFMDLGLLIIEYIGLYIMETMIKGVVYSIKLKLEFAVLGKLVRLVHCHIWKTDSVVLHHHDHPRFHRHTPTGHHLPDFVDTTRVTTDLTHAPTVTTTASTVKTRRPSTLPPAVATRRRSVPGMDYDAISIAMFEHSPPSRTFNSSRSDIAPEDLEAPRHSHHANNSDHDHDLETSPSEFSKWSGDTRTVTNNSATTTTYPVDFTESLDKQCSAWPS</sequence>
<evidence type="ECO:0000313" key="4">
    <source>
        <dbReference type="EMBL" id="OJJ89688.1"/>
    </source>
</evidence>
<feature type="transmembrane region" description="Helical" evidence="2">
    <location>
        <begin position="207"/>
        <end position="232"/>
    </location>
</feature>
<feature type="transmembrane region" description="Helical" evidence="2">
    <location>
        <begin position="84"/>
        <end position="109"/>
    </location>
</feature>
<feature type="transmembrane region" description="Helical" evidence="2">
    <location>
        <begin position="57"/>
        <end position="78"/>
    </location>
</feature>
<dbReference type="OrthoDB" id="405906at2759"/>
<dbReference type="PANTHER" id="PTHR37013">
    <property type="entry name" value="INTEGRAL MEMBRANE PROTEIN (AFU_ORTHOLOGUE AFUA_1G05950)-RELATED"/>
    <property type="match status" value="1"/>
</dbReference>
<keyword evidence="2" id="KW-1133">Transmembrane helix</keyword>
<dbReference type="RefSeq" id="XP_022406350.1">
    <property type="nucleotide sequence ID" value="XM_022539736.1"/>
</dbReference>
<keyword evidence="2" id="KW-0812">Transmembrane</keyword>
<proteinExistence type="predicted"/>
<evidence type="ECO:0000313" key="5">
    <source>
        <dbReference type="Proteomes" id="UP000184300"/>
    </source>
</evidence>
<feature type="compositionally biased region" description="Polar residues" evidence="1">
    <location>
        <begin position="388"/>
        <end position="399"/>
    </location>
</feature>
<feature type="compositionally biased region" description="Low complexity" evidence="1">
    <location>
        <begin position="400"/>
        <end position="412"/>
    </location>
</feature>
<dbReference type="AlphaFoldDB" id="A0A1L9W0I5"/>
<dbReference type="InterPro" id="IPR056120">
    <property type="entry name" value="DUF7703"/>
</dbReference>
<keyword evidence="2" id="KW-0472">Membrane</keyword>
<dbReference type="GeneID" id="34455997"/>
<feature type="region of interest" description="Disordered" evidence="1">
    <location>
        <begin position="371"/>
        <end position="413"/>
    </location>
</feature>
<accession>A0A1L9W0I5</accession>
<evidence type="ECO:0000256" key="2">
    <source>
        <dbReference type="SAM" id="Phobius"/>
    </source>
</evidence>
<dbReference type="Proteomes" id="UP000184300">
    <property type="component" value="Unassembled WGS sequence"/>
</dbReference>
<gene>
    <name evidence="4" type="ORF">ASPGLDRAFT_115992</name>
</gene>
<organism evidence="4 5">
    <name type="scientific">Aspergillus glaucus CBS 516.65</name>
    <dbReference type="NCBI Taxonomy" id="1160497"/>
    <lineage>
        <taxon>Eukaryota</taxon>
        <taxon>Fungi</taxon>
        <taxon>Dikarya</taxon>
        <taxon>Ascomycota</taxon>
        <taxon>Pezizomycotina</taxon>
        <taxon>Eurotiomycetes</taxon>
        <taxon>Eurotiomycetidae</taxon>
        <taxon>Eurotiales</taxon>
        <taxon>Aspergillaceae</taxon>
        <taxon>Aspergillus</taxon>
        <taxon>Aspergillus subgen. Aspergillus</taxon>
    </lineage>
</organism>
<reference evidence="5" key="1">
    <citation type="journal article" date="2017" name="Genome Biol.">
        <title>Comparative genomics reveals high biological diversity and specific adaptations in the industrially and medically important fungal genus Aspergillus.</title>
        <authorList>
            <person name="de Vries R.P."/>
            <person name="Riley R."/>
            <person name="Wiebenga A."/>
            <person name="Aguilar-Osorio G."/>
            <person name="Amillis S."/>
            <person name="Uchima C.A."/>
            <person name="Anderluh G."/>
            <person name="Asadollahi M."/>
            <person name="Askin M."/>
            <person name="Barry K."/>
            <person name="Battaglia E."/>
            <person name="Bayram O."/>
            <person name="Benocci T."/>
            <person name="Braus-Stromeyer S.A."/>
            <person name="Caldana C."/>
            <person name="Canovas D."/>
            <person name="Cerqueira G.C."/>
            <person name="Chen F."/>
            <person name="Chen W."/>
            <person name="Choi C."/>
            <person name="Clum A."/>
            <person name="Dos Santos R.A."/>
            <person name="Damasio A.R."/>
            <person name="Diallinas G."/>
            <person name="Emri T."/>
            <person name="Fekete E."/>
            <person name="Flipphi M."/>
            <person name="Freyberg S."/>
            <person name="Gallo A."/>
            <person name="Gournas C."/>
            <person name="Habgood R."/>
            <person name="Hainaut M."/>
            <person name="Harispe M.L."/>
            <person name="Henrissat B."/>
            <person name="Hilden K.S."/>
            <person name="Hope R."/>
            <person name="Hossain A."/>
            <person name="Karabika E."/>
            <person name="Karaffa L."/>
            <person name="Karanyi Z."/>
            <person name="Krasevec N."/>
            <person name="Kuo A."/>
            <person name="Kusch H."/>
            <person name="LaButti K."/>
            <person name="Lagendijk E.L."/>
            <person name="Lapidus A."/>
            <person name="Levasseur A."/>
            <person name="Lindquist E."/>
            <person name="Lipzen A."/>
            <person name="Logrieco A.F."/>
            <person name="MacCabe A."/>
            <person name="Maekelae M.R."/>
            <person name="Malavazi I."/>
            <person name="Melin P."/>
            <person name="Meyer V."/>
            <person name="Mielnichuk N."/>
            <person name="Miskei M."/>
            <person name="Molnar A.P."/>
            <person name="Mule G."/>
            <person name="Ngan C.Y."/>
            <person name="Orejas M."/>
            <person name="Orosz E."/>
            <person name="Ouedraogo J.P."/>
            <person name="Overkamp K.M."/>
            <person name="Park H.-S."/>
            <person name="Perrone G."/>
            <person name="Piumi F."/>
            <person name="Punt P.J."/>
            <person name="Ram A.F."/>
            <person name="Ramon A."/>
            <person name="Rauscher S."/>
            <person name="Record E."/>
            <person name="Riano-Pachon D.M."/>
            <person name="Robert V."/>
            <person name="Roehrig J."/>
            <person name="Ruller R."/>
            <person name="Salamov A."/>
            <person name="Salih N.S."/>
            <person name="Samson R.A."/>
            <person name="Sandor E."/>
            <person name="Sanguinetti M."/>
            <person name="Schuetze T."/>
            <person name="Sepcic K."/>
            <person name="Shelest E."/>
            <person name="Sherlock G."/>
            <person name="Sophianopoulou V."/>
            <person name="Squina F.M."/>
            <person name="Sun H."/>
            <person name="Susca A."/>
            <person name="Todd R.B."/>
            <person name="Tsang A."/>
            <person name="Unkles S.E."/>
            <person name="van de Wiele N."/>
            <person name="van Rossen-Uffink D."/>
            <person name="Oliveira J.V."/>
            <person name="Vesth T.C."/>
            <person name="Visser J."/>
            <person name="Yu J.-H."/>
            <person name="Zhou M."/>
            <person name="Andersen M.R."/>
            <person name="Archer D.B."/>
            <person name="Baker S.E."/>
            <person name="Benoit I."/>
            <person name="Brakhage A.A."/>
            <person name="Braus G.H."/>
            <person name="Fischer R."/>
            <person name="Frisvad J.C."/>
            <person name="Goldman G.H."/>
            <person name="Houbraken J."/>
            <person name="Oakley B."/>
            <person name="Pocsi I."/>
            <person name="Scazzocchio C."/>
            <person name="Seiboth B."/>
            <person name="vanKuyk P.A."/>
            <person name="Wortman J."/>
            <person name="Dyer P.S."/>
            <person name="Grigoriev I.V."/>
        </authorList>
    </citation>
    <scope>NUCLEOTIDE SEQUENCE [LARGE SCALE GENOMIC DNA]</scope>
    <source>
        <strain evidence="5">CBS 516.65</strain>
    </source>
</reference>
<feature type="transmembrane region" description="Helical" evidence="2">
    <location>
        <begin position="121"/>
        <end position="138"/>
    </location>
</feature>
<feature type="compositionally biased region" description="Basic and acidic residues" evidence="1">
    <location>
        <begin position="378"/>
        <end position="387"/>
    </location>
</feature>
<dbReference type="STRING" id="1160497.A0A1L9W0I5"/>
<feature type="transmembrane region" description="Helical" evidence="2">
    <location>
        <begin position="168"/>
        <end position="186"/>
    </location>
</feature>
<keyword evidence="5" id="KW-1185">Reference proteome</keyword>
<dbReference type="EMBL" id="KV878888">
    <property type="protein sequence ID" value="OJJ89688.1"/>
    <property type="molecule type" value="Genomic_DNA"/>
</dbReference>